<dbReference type="PANTHER" id="PTHR43156">
    <property type="entry name" value="STAGE II SPORULATION PROTEIN E-RELATED"/>
    <property type="match status" value="1"/>
</dbReference>
<dbReference type="SUPFAM" id="SSF81606">
    <property type="entry name" value="PP2C-like"/>
    <property type="match status" value="1"/>
</dbReference>
<accession>A0A6N4Q8L5</accession>
<dbReference type="InterPro" id="IPR036457">
    <property type="entry name" value="PPM-type-like_dom_sf"/>
</dbReference>
<feature type="transmembrane region" description="Helical" evidence="2">
    <location>
        <begin position="168"/>
        <end position="190"/>
    </location>
</feature>
<dbReference type="Proteomes" id="UP000297239">
    <property type="component" value="Unassembled WGS sequence"/>
</dbReference>
<proteinExistence type="predicted"/>
<evidence type="ECO:0000313" key="4">
    <source>
        <dbReference type="EMBL" id="TGK75856.1"/>
    </source>
</evidence>
<feature type="transmembrane region" description="Helical" evidence="2">
    <location>
        <begin position="265"/>
        <end position="285"/>
    </location>
</feature>
<dbReference type="RefSeq" id="WP_135631803.1">
    <property type="nucleotide sequence ID" value="NZ_RQFE01000008.1"/>
</dbReference>
<dbReference type="InterPro" id="IPR011623">
    <property type="entry name" value="7TMR_DISM_rcpt_extracell_dom1"/>
</dbReference>
<reference evidence="4" key="1">
    <citation type="journal article" date="2019" name="PLoS Negl. Trop. Dis.">
        <title>Revisiting the worldwide diversity of Leptospira species in the environment.</title>
        <authorList>
            <person name="Vincent A.T."/>
            <person name="Schiettekatte O."/>
            <person name="Bourhy P."/>
            <person name="Veyrier F.J."/>
            <person name="Picardeau M."/>
        </authorList>
    </citation>
    <scope>NUCLEOTIDE SEQUENCE [LARGE SCALE GENOMIC DNA]</scope>
    <source>
        <strain evidence="4">201800293</strain>
    </source>
</reference>
<dbReference type="GO" id="GO:0016791">
    <property type="term" value="F:phosphatase activity"/>
    <property type="evidence" value="ECO:0007669"/>
    <property type="project" value="TreeGrafter"/>
</dbReference>
<sequence>MIPFGRIKLFLLIFVFLSCGTKIPERPLIQYTFENKTFEQILLGSAVWSKAHELKYNFGYWKPFVWVKFDLVNPDHETIDYILELEAPWVDKVLLGWEEGGKSVQKQFDGSSSFADREIQHRNPVYRFTLKPLETKTIYVKIQNSGILSAPFRIWRINSFFDRMERDYIANGVYFGIIFALLLYNLLIYVSVRERAYVYYCLYLATLAINYSLLGGFFKQLIFPDLALSVKPYLYVSVNTSLTFVGLFSLTFLNLKNLNPFLHRLILLSVVAFGAMAVLSFIIPHNWIEVSFIYTFPYIFLLLMSAGAYSYIKGVKSSLFFLFAWFTLFVGVIFDSLTKASLIPSTTFGRYGVQIGTAFEVILFSLALGRRLRFLLEENLLSQNQLTTIKKDLETARKIQMRILPDTLPKNQKLSMFVSYHPLYDVGGDFYDYFEFSEGLGLIIADVTGHGVSAALDSSTVKIAFRNAKEFKESPKDLIGAMNRFLCMSLNARFVSAAYFYIDFKEMNLYFSSAGNPPFILIRNREIESFECPGLLLGVRSNFEYEQKVINLEKGDRILFFTDGLYENLKPDEEPDTILFPEIQPLVDHPQDLFHTNLMNKLSAMRQISKDDITLVSIDLVRD</sequence>
<keyword evidence="2" id="KW-0812">Transmembrane</keyword>
<dbReference type="Gene3D" id="3.60.40.10">
    <property type="entry name" value="PPM-type phosphatase domain"/>
    <property type="match status" value="1"/>
</dbReference>
<keyword evidence="2" id="KW-1133">Transmembrane helix</keyword>
<organism evidence="4 5">
    <name type="scientific">Leptospira kanakyensis</name>
    <dbReference type="NCBI Taxonomy" id="2484968"/>
    <lineage>
        <taxon>Bacteria</taxon>
        <taxon>Pseudomonadati</taxon>
        <taxon>Spirochaetota</taxon>
        <taxon>Spirochaetia</taxon>
        <taxon>Leptospirales</taxon>
        <taxon>Leptospiraceae</taxon>
        <taxon>Leptospira</taxon>
    </lineage>
</organism>
<dbReference type="PROSITE" id="PS51257">
    <property type="entry name" value="PROKAR_LIPOPROTEIN"/>
    <property type="match status" value="1"/>
</dbReference>
<dbReference type="InterPro" id="IPR011622">
    <property type="entry name" value="7TMR_DISM_rcpt_extracell_dom2"/>
</dbReference>
<feature type="transmembrane region" description="Helical" evidence="2">
    <location>
        <begin position="319"/>
        <end position="337"/>
    </location>
</feature>
<dbReference type="OrthoDB" id="319881at2"/>
<dbReference type="PANTHER" id="PTHR43156:SF2">
    <property type="entry name" value="STAGE II SPORULATION PROTEIN E"/>
    <property type="match status" value="1"/>
</dbReference>
<name>A0A6N4Q8L5_9LEPT</name>
<dbReference type="EMBL" id="RQFF01000009">
    <property type="protein sequence ID" value="TGK75856.1"/>
    <property type="molecule type" value="Genomic_DNA"/>
</dbReference>
<dbReference type="InterPro" id="IPR052016">
    <property type="entry name" value="Bact_Sigma-Reg"/>
</dbReference>
<dbReference type="Pfam" id="PF07228">
    <property type="entry name" value="SpoIIE"/>
    <property type="match status" value="1"/>
</dbReference>
<comment type="caution">
    <text evidence="4">The sequence shown here is derived from an EMBL/GenBank/DDBJ whole genome shotgun (WGS) entry which is preliminary data.</text>
</comment>
<dbReference type="Pfam" id="PF07696">
    <property type="entry name" value="7TMR-DISMED2"/>
    <property type="match status" value="1"/>
</dbReference>
<dbReference type="Pfam" id="PF07695">
    <property type="entry name" value="7TMR-DISM_7TM"/>
    <property type="match status" value="1"/>
</dbReference>
<keyword evidence="1" id="KW-0378">Hydrolase</keyword>
<evidence type="ECO:0000256" key="1">
    <source>
        <dbReference type="ARBA" id="ARBA00022801"/>
    </source>
</evidence>
<gene>
    <name evidence="4" type="ORF">EHQ18_01960</name>
</gene>
<dbReference type="Gene3D" id="2.60.40.2380">
    <property type="match status" value="1"/>
</dbReference>
<evidence type="ECO:0000313" key="5">
    <source>
        <dbReference type="Proteomes" id="UP000297239"/>
    </source>
</evidence>
<feature type="transmembrane region" description="Helical" evidence="2">
    <location>
        <begin position="291"/>
        <end position="312"/>
    </location>
</feature>
<dbReference type="InterPro" id="IPR001932">
    <property type="entry name" value="PPM-type_phosphatase-like_dom"/>
</dbReference>
<evidence type="ECO:0000256" key="2">
    <source>
        <dbReference type="SAM" id="Phobius"/>
    </source>
</evidence>
<dbReference type="AlphaFoldDB" id="A0A6N4Q8L5"/>
<protein>
    <submittedName>
        <fullName evidence="4">Serine/threonine protein phosphatase</fullName>
    </submittedName>
</protein>
<dbReference type="SMART" id="SM00331">
    <property type="entry name" value="PP2C_SIG"/>
    <property type="match status" value="1"/>
</dbReference>
<feature type="domain" description="PPM-type phosphatase" evidence="3">
    <location>
        <begin position="411"/>
        <end position="620"/>
    </location>
</feature>
<feature type="transmembrane region" description="Helical" evidence="2">
    <location>
        <begin position="197"/>
        <end position="218"/>
    </location>
</feature>
<feature type="transmembrane region" description="Helical" evidence="2">
    <location>
        <begin position="233"/>
        <end position="253"/>
    </location>
</feature>
<evidence type="ECO:0000259" key="3">
    <source>
        <dbReference type="SMART" id="SM00331"/>
    </source>
</evidence>
<keyword evidence="5" id="KW-1185">Reference proteome</keyword>
<keyword evidence="2" id="KW-0472">Membrane</keyword>